<gene>
    <name evidence="2 3" type="primary">mca</name>
    <name evidence="3" type="ORF">K1Y72_04080</name>
</gene>
<comment type="catalytic activity">
    <reaction evidence="2">
        <text>mycothiol S-conjugate + H2O = an N-acetyl-L-cysteine-S-conjugate + 1D-myo-inositol 2-amino-2-deoxy-alpha-D-glucopyranoside</text>
        <dbReference type="Rhea" id="RHEA:36543"/>
        <dbReference type="ChEBI" id="CHEBI:15377"/>
        <dbReference type="ChEBI" id="CHEBI:58718"/>
        <dbReference type="ChEBI" id="CHEBI:58886"/>
        <dbReference type="ChEBI" id="CHEBI:59633"/>
        <dbReference type="EC" id="3.5.1.115"/>
    </reaction>
</comment>
<keyword evidence="2" id="KW-0378">Hydrolase</keyword>
<evidence type="ECO:0000313" key="3">
    <source>
        <dbReference type="EMBL" id="MBW8481538.1"/>
    </source>
</evidence>
<feature type="binding site" evidence="2">
    <location>
        <position position="9"/>
    </location>
    <ligand>
        <name>Zn(2+)</name>
        <dbReference type="ChEBI" id="CHEBI:29105"/>
    </ligand>
</feature>
<dbReference type="PANTHER" id="PTHR12993:SF11">
    <property type="entry name" value="N-ACETYLGLUCOSAMINYL-PHOSPHATIDYLINOSITOL DE-N-ACETYLASE"/>
    <property type="match status" value="1"/>
</dbReference>
<feature type="binding site" evidence="2">
    <location>
        <position position="136"/>
    </location>
    <ligand>
        <name>Zn(2+)</name>
        <dbReference type="ChEBI" id="CHEBI:29105"/>
    </ligand>
</feature>
<dbReference type="SUPFAM" id="SSF102588">
    <property type="entry name" value="LmbE-like"/>
    <property type="match status" value="1"/>
</dbReference>
<evidence type="ECO:0000256" key="1">
    <source>
        <dbReference type="ARBA" id="ARBA00022833"/>
    </source>
</evidence>
<dbReference type="RefSeq" id="WP_220163634.1">
    <property type="nucleotide sequence ID" value="NZ_JAIBOA010000002.1"/>
</dbReference>
<reference evidence="3 4" key="1">
    <citation type="submission" date="2021-07" db="EMBL/GenBank/DDBJ databases">
        <title>Actinomadura sp. PM05-2 isolated from lichen.</title>
        <authorList>
            <person name="Somphong A."/>
            <person name="Phongsopitanun W."/>
            <person name="Tanasupawat S."/>
            <person name="Peongsungnone V."/>
        </authorList>
    </citation>
    <scope>NUCLEOTIDE SEQUENCE [LARGE SCALE GENOMIC DNA]</scope>
    <source>
        <strain evidence="3 4">PM05-2</strain>
    </source>
</reference>
<comment type="function">
    <text evidence="2">A mycothiol (MSH, N-acetylcysteinyl-glucosaminyl-inositol) S-conjugate amidase, it recycles conjugated MSH to the N-acetyl cysteine conjugate (AcCys S-conjugate, a mercapturic acid) and the MSH precursor. Involved in MSH-dependent detoxification of a number of alkylating agents and antibiotics.</text>
</comment>
<organism evidence="3 4">
    <name type="scientific">Actinomadura parmotrematis</name>
    <dbReference type="NCBI Taxonomy" id="2864039"/>
    <lineage>
        <taxon>Bacteria</taxon>
        <taxon>Bacillati</taxon>
        <taxon>Actinomycetota</taxon>
        <taxon>Actinomycetes</taxon>
        <taxon>Streptosporangiales</taxon>
        <taxon>Thermomonosporaceae</taxon>
        <taxon>Actinomadura</taxon>
    </lineage>
</organism>
<dbReference type="HAMAP" id="MF_01482">
    <property type="entry name" value="Mca"/>
    <property type="match status" value="1"/>
</dbReference>
<keyword evidence="1 2" id="KW-0862">Zinc</keyword>
<accession>A0ABS7FPQ4</accession>
<dbReference type="Proteomes" id="UP000774570">
    <property type="component" value="Unassembled WGS sequence"/>
</dbReference>
<protein>
    <recommendedName>
        <fullName evidence="2">Mycothiol S-conjugate amidase</fullName>
        <ecNumber evidence="2">3.5.1.115</ecNumber>
    </recommendedName>
</protein>
<dbReference type="PANTHER" id="PTHR12993">
    <property type="entry name" value="N-ACETYLGLUCOSAMINYL-PHOSPHATIDYLINOSITOL DE-N-ACETYLASE-RELATED"/>
    <property type="match status" value="1"/>
</dbReference>
<evidence type="ECO:0000313" key="4">
    <source>
        <dbReference type="Proteomes" id="UP000774570"/>
    </source>
</evidence>
<dbReference type="InterPro" id="IPR017811">
    <property type="entry name" value="Mca"/>
</dbReference>
<proteinExistence type="inferred from homology"/>
<name>A0ABS7FPQ4_9ACTN</name>
<dbReference type="Pfam" id="PF02585">
    <property type="entry name" value="PIG-L"/>
    <property type="match status" value="1"/>
</dbReference>
<comment type="subunit">
    <text evidence="2">Monomer.</text>
</comment>
<keyword evidence="2" id="KW-0479">Metal-binding</keyword>
<evidence type="ECO:0000256" key="2">
    <source>
        <dbReference type="HAMAP-Rule" id="MF_01482"/>
    </source>
</evidence>
<comment type="caution">
    <text evidence="3">The sequence shown here is derived from an EMBL/GenBank/DDBJ whole genome shotgun (WGS) entry which is preliminary data.</text>
</comment>
<dbReference type="NCBIfam" id="TIGR03446">
    <property type="entry name" value="mycothiol_Mca"/>
    <property type="match status" value="1"/>
</dbReference>
<dbReference type="InterPro" id="IPR024078">
    <property type="entry name" value="LmbE-like_dom_sf"/>
</dbReference>
<sequence length="284" mass="32003">MAVHAHPDDESSKGAATMARYVADGVEVMVVTCTGGERGSILNPAMERPEIEANIGRVRNEEMARAREILGVEQRWLGFVDSGFPEGDPLPPLPEGCFALEPLDAASEPLVRIVREFRPHVILTYDERGGYPHPDHVKCHEVSVEAFEAAGDPERYPGTGDPWQPLKLYYHMTFTKERTLTLHRAMLDAGLESPYEDWIKRLEDAPPQWEVTTRVPCGDFFETRDRALLAHATQIDPNGFWFAVPLDVQREAWPTEDYHLARSLVDTELPEDDLFAGVREKVSL</sequence>
<comment type="similarity">
    <text evidence="2">Belongs to the MshB deacetylase family. Mca subfamily.</text>
</comment>
<dbReference type="InterPro" id="IPR003737">
    <property type="entry name" value="GlcNAc_PI_deacetylase-related"/>
</dbReference>
<dbReference type="EC" id="3.5.1.115" evidence="2"/>
<dbReference type="EMBL" id="JAIBOA010000002">
    <property type="protein sequence ID" value="MBW8481538.1"/>
    <property type="molecule type" value="Genomic_DNA"/>
</dbReference>
<dbReference type="Gene3D" id="3.40.50.10320">
    <property type="entry name" value="LmbE-like"/>
    <property type="match status" value="1"/>
</dbReference>
<keyword evidence="4" id="KW-1185">Reference proteome</keyword>
<comment type="cofactor">
    <cofactor evidence="2">
        <name>Zn(2+)</name>
        <dbReference type="ChEBI" id="CHEBI:29105"/>
    </cofactor>
    <text evidence="2">Binds 1 zinc ion per subunit.</text>
</comment>
<feature type="binding site" evidence="2">
    <location>
        <position position="6"/>
    </location>
    <ligand>
        <name>Zn(2+)</name>
        <dbReference type="ChEBI" id="CHEBI:29105"/>
    </ligand>
</feature>